<name>A0AAD1XPY8_EUPCR</name>
<comment type="caution">
    <text evidence="1">The sequence shown here is derived from an EMBL/GenBank/DDBJ whole genome shotgun (WGS) entry which is preliminary data.</text>
</comment>
<organism evidence="1 2">
    <name type="scientific">Euplotes crassus</name>
    <dbReference type="NCBI Taxonomy" id="5936"/>
    <lineage>
        <taxon>Eukaryota</taxon>
        <taxon>Sar</taxon>
        <taxon>Alveolata</taxon>
        <taxon>Ciliophora</taxon>
        <taxon>Intramacronucleata</taxon>
        <taxon>Spirotrichea</taxon>
        <taxon>Hypotrichia</taxon>
        <taxon>Euplotida</taxon>
        <taxon>Euplotidae</taxon>
        <taxon>Moneuplotes</taxon>
    </lineage>
</organism>
<gene>
    <name evidence="1" type="ORF">ECRASSUSDP1_LOCUS17916</name>
</gene>
<dbReference type="AlphaFoldDB" id="A0AAD1XPY8"/>
<dbReference type="Proteomes" id="UP001295684">
    <property type="component" value="Unassembled WGS sequence"/>
</dbReference>
<reference evidence="1" key="1">
    <citation type="submission" date="2023-07" db="EMBL/GenBank/DDBJ databases">
        <authorList>
            <consortium name="AG Swart"/>
            <person name="Singh M."/>
            <person name="Singh A."/>
            <person name="Seah K."/>
            <person name="Emmerich C."/>
        </authorList>
    </citation>
    <scope>NUCLEOTIDE SEQUENCE</scope>
    <source>
        <strain evidence="1">DP1</strain>
    </source>
</reference>
<sequence length="52" mass="5776">MLCKTQQYYEESFLSIISSVTCSAGIDTNFSKLFEKVLISAKYSSKLKGSLS</sequence>
<dbReference type="EMBL" id="CAMPGE010018108">
    <property type="protein sequence ID" value="CAI2376546.1"/>
    <property type="molecule type" value="Genomic_DNA"/>
</dbReference>
<protein>
    <submittedName>
        <fullName evidence="1">Uncharacterized protein</fullName>
    </submittedName>
</protein>
<evidence type="ECO:0000313" key="2">
    <source>
        <dbReference type="Proteomes" id="UP001295684"/>
    </source>
</evidence>
<evidence type="ECO:0000313" key="1">
    <source>
        <dbReference type="EMBL" id="CAI2376546.1"/>
    </source>
</evidence>
<keyword evidence="2" id="KW-1185">Reference proteome</keyword>
<accession>A0AAD1XPY8</accession>
<proteinExistence type="predicted"/>